<feature type="transmembrane region" description="Helical" evidence="1">
    <location>
        <begin position="84"/>
        <end position="100"/>
    </location>
</feature>
<dbReference type="Pfam" id="PF12650">
    <property type="entry name" value="DUF3784"/>
    <property type="match status" value="1"/>
</dbReference>
<keyword evidence="1" id="KW-1133">Transmembrane helix</keyword>
<evidence type="ECO:0000313" key="3">
    <source>
        <dbReference type="Proteomes" id="UP000318710"/>
    </source>
</evidence>
<dbReference type="EMBL" id="SHBF01000026">
    <property type="protein sequence ID" value="RZO26493.1"/>
    <property type="molecule type" value="Genomic_DNA"/>
</dbReference>
<comment type="caution">
    <text evidence="2">The sequence shown here is derived from an EMBL/GenBank/DDBJ whole genome shotgun (WGS) entry which is preliminary data.</text>
</comment>
<evidence type="ECO:0000313" key="2">
    <source>
        <dbReference type="EMBL" id="RZO26493.1"/>
    </source>
</evidence>
<keyword evidence="1" id="KW-0472">Membrane</keyword>
<dbReference type="AlphaFoldDB" id="A0A520MZ91"/>
<organism evidence="2 3">
    <name type="scientific">SAR86 cluster bacterium</name>
    <dbReference type="NCBI Taxonomy" id="2030880"/>
    <lineage>
        <taxon>Bacteria</taxon>
        <taxon>Pseudomonadati</taxon>
        <taxon>Pseudomonadota</taxon>
        <taxon>Gammaproteobacteria</taxon>
        <taxon>SAR86 cluster</taxon>
    </lineage>
</organism>
<accession>A0A520MZ91</accession>
<gene>
    <name evidence="2" type="ORF">EVA93_04025</name>
</gene>
<protein>
    <submittedName>
        <fullName evidence="2">DUF3784 domain-containing protein</fullName>
    </submittedName>
</protein>
<name>A0A520MZ91_9GAMM</name>
<dbReference type="InterPro" id="IPR017259">
    <property type="entry name" value="UCP037672"/>
</dbReference>
<dbReference type="Proteomes" id="UP000318710">
    <property type="component" value="Unassembled WGS sequence"/>
</dbReference>
<keyword evidence="1" id="KW-0812">Transmembrane</keyword>
<sequence length="107" mass="12817">MEFIMLIFTIIFMSLIYLLIGFGINKDNAKYLLAGYNTMTPEQRLKFNIEKYLEFFNPFFKKLCLYPPLSFGLMYILFEGEQLILIWSLLQLLPFVWFITKSLKFKS</sequence>
<evidence type="ECO:0000256" key="1">
    <source>
        <dbReference type="SAM" id="Phobius"/>
    </source>
</evidence>
<proteinExistence type="predicted"/>
<reference evidence="2 3" key="1">
    <citation type="submission" date="2019-02" db="EMBL/GenBank/DDBJ databases">
        <title>Prokaryotic population dynamics and viral predation in marine succession experiment using metagenomics: the confinement effect.</title>
        <authorList>
            <person name="Haro-Moreno J.M."/>
            <person name="Rodriguez-Valera F."/>
            <person name="Lopez-Perez M."/>
        </authorList>
    </citation>
    <scope>NUCLEOTIDE SEQUENCE [LARGE SCALE GENOMIC DNA]</scope>
    <source>
        <strain evidence="2">MED-G160</strain>
    </source>
</reference>
<feature type="transmembrane region" description="Helical" evidence="1">
    <location>
        <begin position="6"/>
        <end position="24"/>
    </location>
</feature>